<gene>
    <name evidence="3" type="ORF">BL253_33760</name>
</gene>
<dbReference type="CDD" id="cd16936">
    <property type="entry name" value="HATPase_RsbW-like"/>
    <property type="match status" value="1"/>
</dbReference>
<evidence type="ECO:0000313" key="4">
    <source>
        <dbReference type="Proteomes" id="UP000188929"/>
    </source>
</evidence>
<sequence length="222" mass="23724">MSGVRAAVAPAVTRLPVTPAAVPVVRARTVQTLRQWSIDPDAISTAELVVSELVTNAVRASQPGDEFIAVRLSARNDLVAVEVWSRPDATELHARHPCEESESGRGLAIVEAVATRWDAYRAESGGVVVWAQFPGSVVAEPGAFSDAMVLPTREVQPVPEVVPAPARLPGSPVIEYSTDPVIVARVAERLRALHPWHERPATYLDESALTAMIGTAHGQNPV</sequence>
<dbReference type="Gene3D" id="3.30.565.10">
    <property type="entry name" value="Histidine kinase-like ATPase, C-terminal domain"/>
    <property type="match status" value="1"/>
</dbReference>
<dbReference type="Proteomes" id="UP000188929">
    <property type="component" value="Unassembled WGS sequence"/>
</dbReference>
<accession>A0A1V2I1R5</accession>
<dbReference type="Pfam" id="PF13581">
    <property type="entry name" value="HATPase_c_2"/>
    <property type="match status" value="1"/>
</dbReference>
<dbReference type="InterPro" id="IPR036890">
    <property type="entry name" value="HATPase_C_sf"/>
</dbReference>
<dbReference type="EMBL" id="MOMC01000091">
    <property type="protein sequence ID" value="ONH23139.1"/>
    <property type="molecule type" value="Genomic_DNA"/>
</dbReference>
<dbReference type="InterPro" id="IPR050267">
    <property type="entry name" value="Anti-sigma-factor_SerPK"/>
</dbReference>
<dbReference type="PANTHER" id="PTHR35526">
    <property type="entry name" value="ANTI-SIGMA-F FACTOR RSBW-RELATED"/>
    <property type="match status" value="1"/>
</dbReference>
<keyword evidence="4" id="KW-1185">Reference proteome</keyword>
<proteinExistence type="predicted"/>
<evidence type="ECO:0000259" key="2">
    <source>
        <dbReference type="Pfam" id="PF13581"/>
    </source>
</evidence>
<feature type="domain" description="Histidine kinase/HSP90-like ATPase" evidence="2">
    <location>
        <begin position="16"/>
        <end position="132"/>
    </location>
</feature>
<keyword evidence="1" id="KW-0723">Serine/threonine-protein kinase</keyword>
<organism evidence="3 4">
    <name type="scientific">Pseudofrankia asymbiotica</name>
    <dbReference type="NCBI Taxonomy" id="1834516"/>
    <lineage>
        <taxon>Bacteria</taxon>
        <taxon>Bacillati</taxon>
        <taxon>Actinomycetota</taxon>
        <taxon>Actinomycetes</taxon>
        <taxon>Frankiales</taxon>
        <taxon>Frankiaceae</taxon>
        <taxon>Pseudofrankia</taxon>
    </lineage>
</organism>
<dbReference type="STRING" id="1834516.BL253_33760"/>
<evidence type="ECO:0000256" key="1">
    <source>
        <dbReference type="ARBA" id="ARBA00022527"/>
    </source>
</evidence>
<dbReference type="GO" id="GO:0004674">
    <property type="term" value="F:protein serine/threonine kinase activity"/>
    <property type="evidence" value="ECO:0007669"/>
    <property type="project" value="UniProtKB-KW"/>
</dbReference>
<dbReference type="SUPFAM" id="SSF55874">
    <property type="entry name" value="ATPase domain of HSP90 chaperone/DNA topoisomerase II/histidine kinase"/>
    <property type="match status" value="1"/>
</dbReference>
<comment type="caution">
    <text evidence="3">The sequence shown here is derived from an EMBL/GenBank/DDBJ whole genome shotgun (WGS) entry which is preliminary data.</text>
</comment>
<reference evidence="4" key="1">
    <citation type="submission" date="2016-10" db="EMBL/GenBank/DDBJ databases">
        <title>Frankia sp. NRRL B-16386 Genome sequencing.</title>
        <authorList>
            <person name="Ghodhbane-Gtari F."/>
            <person name="Swanson E."/>
            <person name="Gueddou A."/>
            <person name="Hezbri K."/>
            <person name="Ktari K."/>
            <person name="Nouioui I."/>
            <person name="Morris K."/>
            <person name="Simpson S."/>
            <person name="Abebe-Akele F."/>
            <person name="Thomas K."/>
            <person name="Gtari M."/>
            <person name="Tisa L.S."/>
        </authorList>
    </citation>
    <scope>NUCLEOTIDE SEQUENCE [LARGE SCALE GENOMIC DNA]</scope>
    <source>
        <strain evidence="4">NRRL B-16386</strain>
    </source>
</reference>
<keyword evidence="1" id="KW-0808">Transferase</keyword>
<name>A0A1V2I1R5_9ACTN</name>
<dbReference type="AlphaFoldDB" id="A0A1V2I1R5"/>
<protein>
    <recommendedName>
        <fullName evidence="2">Histidine kinase/HSP90-like ATPase domain-containing protein</fullName>
    </recommendedName>
</protein>
<dbReference type="PANTHER" id="PTHR35526:SF3">
    <property type="entry name" value="ANTI-SIGMA-F FACTOR RSBW"/>
    <property type="match status" value="1"/>
</dbReference>
<evidence type="ECO:0000313" key="3">
    <source>
        <dbReference type="EMBL" id="ONH23139.1"/>
    </source>
</evidence>
<feature type="unsure residue" description="D or N" evidence="3">
    <location>
        <position position="118"/>
    </location>
</feature>
<dbReference type="InterPro" id="IPR003594">
    <property type="entry name" value="HATPase_dom"/>
</dbReference>
<keyword evidence="1" id="KW-0418">Kinase</keyword>